<dbReference type="PANTHER" id="PTHR38110:SF1">
    <property type="entry name" value="THIOESTERASE DOMAIN-CONTAINING PROTEIN"/>
    <property type="match status" value="1"/>
</dbReference>
<dbReference type="RefSeq" id="WP_175541382.1">
    <property type="nucleotide sequence ID" value="NZ_FOLM01000005.1"/>
</dbReference>
<name>A0A1I1LM22_9ACTN</name>
<dbReference type="Pfam" id="PF20789">
    <property type="entry name" value="4HBT_3C"/>
    <property type="match status" value="1"/>
</dbReference>
<keyword evidence="4" id="KW-1185">Reference proteome</keyword>
<dbReference type="PANTHER" id="PTHR38110">
    <property type="entry name" value="CHROMOSOME 23, WHOLE GENOME SHOTGUN SEQUENCE"/>
    <property type="match status" value="1"/>
</dbReference>
<dbReference type="EMBL" id="FOLM01000005">
    <property type="protein sequence ID" value="SFC71363.1"/>
    <property type="molecule type" value="Genomic_DNA"/>
</dbReference>
<feature type="domain" description="Acyl-CoA thioesterase-like C-terminal" evidence="2">
    <location>
        <begin position="124"/>
        <end position="258"/>
    </location>
</feature>
<dbReference type="Pfam" id="PF13622">
    <property type="entry name" value="4HBT_3"/>
    <property type="match status" value="1"/>
</dbReference>
<dbReference type="Gene3D" id="2.40.160.210">
    <property type="entry name" value="Acyl-CoA thioesterase, double hotdog domain"/>
    <property type="match status" value="1"/>
</dbReference>
<reference evidence="3 4" key="1">
    <citation type="submission" date="2016-10" db="EMBL/GenBank/DDBJ databases">
        <authorList>
            <person name="de Groot N.N."/>
        </authorList>
    </citation>
    <scope>NUCLEOTIDE SEQUENCE [LARGE SCALE GENOMIC DNA]</scope>
    <source>
        <strain evidence="3 4">CGMCC 4.5739</strain>
    </source>
</reference>
<organism evidence="3 4">
    <name type="scientific">Streptomyces aidingensis</name>
    <dbReference type="NCBI Taxonomy" id="910347"/>
    <lineage>
        <taxon>Bacteria</taxon>
        <taxon>Bacillati</taxon>
        <taxon>Actinomycetota</taxon>
        <taxon>Actinomycetes</taxon>
        <taxon>Kitasatosporales</taxon>
        <taxon>Streptomycetaceae</taxon>
        <taxon>Streptomyces</taxon>
    </lineage>
</organism>
<gene>
    <name evidence="3" type="ORF">SAMN05421773_105182</name>
</gene>
<feature type="domain" description="Acyl-CoA thioesterase-like N-terminal HotDog" evidence="1">
    <location>
        <begin position="23"/>
        <end position="106"/>
    </location>
</feature>
<evidence type="ECO:0000259" key="2">
    <source>
        <dbReference type="Pfam" id="PF20789"/>
    </source>
</evidence>
<dbReference type="InterPro" id="IPR049449">
    <property type="entry name" value="TesB_ACOT8-like_N"/>
</dbReference>
<proteinExistence type="predicted"/>
<dbReference type="InterPro" id="IPR029069">
    <property type="entry name" value="HotDog_dom_sf"/>
</dbReference>
<evidence type="ECO:0000313" key="4">
    <source>
        <dbReference type="Proteomes" id="UP000199207"/>
    </source>
</evidence>
<dbReference type="AlphaFoldDB" id="A0A1I1LM22"/>
<sequence>MTTSAAPGAPAGSAAPDAAVALDPSWRSWDGLHGGYLVARLAAAARAALPEPLPLRAVHANLLGAVREAEAGIGVGLLRAGRTVTTARAELSARGRTAVTATATFGPATAGPAGHEWHAPPPPAVPPAAERPAFGGALVDFADHIEIRPADDRLPLSGGDEPELTAWMRLHRPPSDPAEAVLILLDAPPPALYGVLRRPVAIPTVELAAHLTGAVAGADPGGWMLTRIRTEHAAAGWCVDNCTLWNADGGLLATGRQTRRLLVP</sequence>
<dbReference type="InterPro" id="IPR042171">
    <property type="entry name" value="Acyl-CoA_hotdog"/>
</dbReference>
<accession>A0A1I1LM22</accession>
<dbReference type="InterPro" id="IPR052389">
    <property type="entry name" value="Sec_Metab_Biosynth-Assoc"/>
</dbReference>
<dbReference type="InterPro" id="IPR049450">
    <property type="entry name" value="ACOT8-like_C"/>
</dbReference>
<dbReference type="SUPFAM" id="SSF54637">
    <property type="entry name" value="Thioesterase/thiol ester dehydrase-isomerase"/>
    <property type="match status" value="2"/>
</dbReference>
<dbReference type="STRING" id="910347.SAMN05421773_105182"/>
<protein>
    <submittedName>
        <fullName evidence="3">Acyl-CoA thioesterase</fullName>
    </submittedName>
</protein>
<evidence type="ECO:0000313" key="3">
    <source>
        <dbReference type="EMBL" id="SFC71363.1"/>
    </source>
</evidence>
<evidence type="ECO:0000259" key="1">
    <source>
        <dbReference type="Pfam" id="PF13622"/>
    </source>
</evidence>
<dbReference type="Proteomes" id="UP000199207">
    <property type="component" value="Unassembled WGS sequence"/>
</dbReference>